<dbReference type="EMBL" id="MRZV01000335">
    <property type="protein sequence ID" value="PIK52314.1"/>
    <property type="molecule type" value="Genomic_DNA"/>
</dbReference>
<evidence type="ECO:0000256" key="1">
    <source>
        <dbReference type="SAM" id="MobiDB-lite"/>
    </source>
</evidence>
<dbReference type="GO" id="GO:0051308">
    <property type="term" value="P:male meiosis chromosome separation"/>
    <property type="evidence" value="ECO:0007669"/>
    <property type="project" value="TreeGrafter"/>
</dbReference>
<reference evidence="2 3" key="1">
    <citation type="journal article" date="2017" name="PLoS Biol.">
        <title>The sea cucumber genome provides insights into morphological evolution and visceral regeneration.</title>
        <authorList>
            <person name="Zhang X."/>
            <person name="Sun L."/>
            <person name="Yuan J."/>
            <person name="Sun Y."/>
            <person name="Gao Y."/>
            <person name="Zhang L."/>
            <person name="Li S."/>
            <person name="Dai H."/>
            <person name="Hamel J.F."/>
            <person name="Liu C."/>
            <person name="Yu Y."/>
            <person name="Liu S."/>
            <person name="Lin W."/>
            <person name="Guo K."/>
            <person name="Jin S."/>
            <person name="Xu P."/>
            <person name="Storey K.B."/>
            <person name="Huan P."/>
            <person name="Zhang T."/>
            <person name="Zhou Y."/>
            <person name="Zhang J."/>
            <person name="Lin C."/>
            <person name="Li X."/>
            <person name="Xing L."/>
            <person name="Huo D."/>
            <person name="Sun M."/>
            <person name="Wang L."/>
            <person name="Mercier A."/>
            <person name="Li F."/>
            <person name="Yang H."/>
            <person name="Xiang J."/>
        </authorList>
    </citation>
    <scope>NUCLEOTIDE SEQUENCE [LARGE SCALE GENOMIC DNA]</scope>
    <source>
        <strain evidence="2">Shaxun</strain>
        <tissue evidence="2">Muscle</tissue>
    </source>
</reference>
<accession>A0A2G8KWC8</accession>
<evidence type="ECO:0000313" key="3">
    <source>
        <dbReference type="Proteomes" id="UP000230750"/>
    </source>
</evidence>
<protein>
    <submittedName>
        <fullName evidence="2">Putative meiosis 1 arrest protein-like</fullName>
    </submittedName>
</protein>
<proteinExistence type="predicted"/>
<dbReference type="AlphaFoldDB" id="A0A2G8KWC8"/>
<sequence length="296" mass="32506">MISLDTDELGLQNFLNGWLQDCGTDRECLYIRFPRGDTGQEFKLTCDILEQFIDPAQLNIAQSEFVFGVPLILKPTACWKLPWNELEKNQQHFQALCYLLQSKDLAVLVQRDVTSPPADSSFPGGGVYQNPLSIPTQSPSSSSSSIGHFLILPSPGTTMLIKSVAIKELMLPSDAHEKGDAPLSETIETVQKVLDQLEVTDIYNPLSMNSGLQSSLRRALCKGSVRKTAKRPRTQSGRIQATRGHSGVRGQSSRGHGSKGQAVRGRGIPQPLGSTSTGYQPPLVKTFENFFPDFED</sequence>
<comment type="caution">
    <text evidence="2">The sequence shown here is derived from an EMBL/GenBank/DDBJ whole genome shotgun (WGS) entry which is preliminary data.</text>
</comment>
<feature type="compositionally biased region" description="Basic residues" evidence="1">
    <location>
        <begin position="224"/>
        <end position="233"/>
    </location>
</feature>
<dbReference type="InterPro" id="IPR033587">
    <property type="entry name" value="M1AP"/>
</dbReference>
<dbReference type="GO" id="GO:0007127">
    <property type="term" value="P:meiosis I"/>
    <property type="evidence" value="ECO:0007669"/>
    <property type="project" value="InterPro"/>
</dbReference>
<evidence type="ECO:0000313" key="2">
    <source>
        <dbReference type="EMBL" id="PIK52314.1"/>
    </source>
</evidence>
<dbReference type="STRING" id="307972.A0A2G8KWC8"/>
<feature type="region of interest" description="Disordered" evidence="1">
    <location>
        <begin position="223"/>
        <end position="284"/>
    </location>
</feature>
<dbReference type="PANTHER" id="PTHR28642:SF1">
    <property type="entry name" value="MEIOSIS 1 ARREST PROTEIN"/>
    <property type="match status" value="1"/>
</dbReference>
<gene>
    <name evidence="2" type="ORF">BSL78_10807</name>
</gene>
<dbReference type="PANTHER" id="PTHR28642">
    <property type="entry name" value="MEIOSIS 1 ARREST PROTEIN"/>
    <property type="match status" value="1"/>
</dbReference>
<dbReference type="OrthoDB" id="6433824at2759"/>
<organism evidence="2 3">
    <name type="scientific">Stichopus japonicus</name>
    <name type="common">Sea cucumber</name>
    <dbReference type="NCBI Taxonomy" id="307972"/>
    <lineage>
        <taxon>Eukaryota</taxon>
        <taxon>Metazoa</taxon>
        <taxon>Echinodermata</taxon>
        <taxon>Eleutherozoa</taxon>
        <taxon>Echinozoa</taxon>
        <taxon>Holothuroidea</taxon>
        <taxon>Aspidochirotacea</taxon>
        <taxon>Aspidochirotida</taxon>
        <taxon>Stichopodidae</taxon>
        <taxon>Apostichopus</taxon>
    </lineage>
</organism>
<keyword evidence="3" id="KW-1185">Reference proteome</keyword>
<dbReference type="GO" id="GO:0007283">
    <property type="term" value="P:spermatogenesis"/>
    <property type="evidence" value="ECO:0007669"/>
    <property type="project" value="InterPro"/>
</dbReference>
<dbReference type="Proteomes" id="UP000230750">
    <property type="component" value="Unassembled WGS sequence"/>
</dbReference>
<name>A0A2G8KWC8_STIJA</name>